<dbReference type="Gene3D" id="3.90.1580.10">
    <property type="entry name" value="paralog of FGE (formylglycine-generating enzyme)"/>
    <property type="match status" value="1"/>
</dbReference>
<protein>
    <submittedName>
        <fullName evidence="3">Formylglycine-generating enzyme family protein</fullName>
    </submittedName>
</protein>
<reference evidence="3 4" key="1">
    <citation type="submission" date="2024-09" db="EMBL/GenBank/DDBJ databases">
        <authorList>
            <person name="Sun Q."/>
            <person name="Mori K."/>
        </authorList>
    </citation>
    <scope>NUCLEOTIDE SEQUENCE [LARGE SCALE GENOMIC DNA]</scope>
    <source>
        <strain evidence="3 4">CCM 7228</strain>
    </source>
</reference>
<name>A0ABV6GMA7_9BACI</name>
<dbReference type="InterPro" id="IPR005532">
    <property type="entry name" value="SUMF_dom"/>
</dbReference>
<evidence type="ECO:0000313" key="3">
    <source>
        <dbReference type="EMBL" id="MFC0274833.1"/>
    </source>
</evidence>
<dbReference type="Pfam" id="PF03781">
    <property type="entry name" value="FGE-sulfatase"/>
    <property type="match status" value="1"/>
</dbReference>
<dbReference type="InterPro" id="IPR051043">
    <property type="entry name" value="Sulfatase_Mod_Factor_Kinase"/>
</dbReference>
<keyword evidence="4" id="KW-1185">Reference proteome</keyword>
<dbReference type="PANTHER" id="PTHR23150">
    <property type="entry name" value="SULFATASE MODIFYING FACTOR 1, 2"/>
    <property type="match status" value="1"/>
</dbReference>
<dbReference type="Proteomes" id="UP001589854">
    <property type="component" value="Unassembled WGS sequence"/>
</dbReference>
<dbReference type="InterPro" id="IPR016187">
    <property type="entry name" value="CTDL_fold"/>
</dbReference>
<dbReference type="RefSeq" id="WP_378939475.1">
    <property type="nucleotide sequence ID" value="NZ_JBHLVO010000048.1"/>
</dbReference>
<gene>
    <name evidence="3" type="ORF">ACFFIX_26345</name>
</gene>
<accession>A0ABV6GMA7</accession>
<dbReference type="SUPFAM" id="SSF56436">
    <property type="entry name" value="C-type lectin-like"/>
    <property type="match status" value="1"/>
</dbReference>
<dbReference type="PANTHER" id="PTHR23150:SF19">
    <property type="entry name" value="FORMYLGLYCINE-GENERATING ENZYME"/>
    <property type="match status" value="1"/>
</dbReference>
<evidence type="ECO:0000313" key="4">
    <source>
        <dbReference type="Proteomes" id="UP001589854"/>
    </source>
</evidence>
<evidence type="ECO:0000259" key="2">
    <source>
        <dbReference type="Pfam" id="PF03781"/>
    </source>
</evidence>
<feature type="domain" description="Sulfatase-modifying factor enzyme-like" evidence="2">
    <location>
        <begin position="38"/>
        <end position="317"/>
    </location>
</feature>
<evidence type="ECO:0000256" key="1">
    <source>
        <dbReference type="SAM" id="MobiDB-lite"/>
    </source>
</evidence>
<dbReference type="InterPro" id="IPR042095">
    <property type="entry name" value="SUMF_sf"/>
</dbReference>
<comment type="caution">
    <text evidence="3">The sequence shown here is derived from an EMBL/GenBank/DDBJ whole genome shotgun (WGS) entry which is preliminary data.</text>
</comment>
<feature type="region of interest" description="Disordered" evidence="1">
    <location>
        <begin position="1"/>
        <end position="32"/>
    </location>
</feature>
<sequence>MPDSNKRSCCSVSRNNSTNSSDHDSFPTKPSSKEDIIKDMIYIPGGEFLMGTDYKKRIFEDGEGPIRNIKINPFYIDPTSVSNQSFQTFVEETKYITEAEKFGWSFIFHSLVSEKIKSKVRNIPSQAPWWYVVEGAYWKRPEGPGSTIVSRMDHPVVHVSWNDAIAYCKWAGKRLLTETEWEFAARGGLEQKIYPWGNELTPNGEFQCNIWQGTFPTNNTKEDGYLGTAPISSYKPNGYGLYNMVGNVWEWCSDWFSRSLHNRGGRTNPKGSATGQAKVIRGGSYLCHYSYCNRYRVAARSSNTPDSSTGNMGFRCALNT</sequence>
<proteinExistence type="predicted"/>
<feature type="compositionally biased region" description="Polar residues" evidence="1">
    <location>
        <begin position="7"/>
        <end position="20"/>
    </location>
</feature>
<feature type="compositionally biased region" description="Basic and acidic residues" evidence="1">
    <location>
        <begin position="21"/>
        <end position="32"/>
    </location>
</feature>
<dbReference type="EMBL" id="JBHLVO010000048">
    <property type="protein sequence ID" value="MFC0274833.1"/>
    <property type="molecule type" value="Genomic_DNA"/>
</dbReference>
<organism evidence="3 4">
    <name type="scientific">Metabacillus herbersteinensis</name>
    <dbReference type="NCBI Taxonomy" id="283816"/>
    <lineage>
        <taxon>Bacteria</taxon>
        <taxon>Bacillati</taxon>
        <taxon>Bacillota</taxon>
        <taxon>Bacilli</taxon>
        <taxon>Bacillales</taxon>
        <taxon>Bacillaceae</taxon>
        <taxon>Metabacillus</taxon>
    </lineage>
</organism>